<evidence type="ECO:0000313" key="2">
    <source>
        <dbReference type="EMBL" id="ACZ58407.1"/>
    </source>
</evidence>
<accession>D2E910</accession>
<sequence length="210" mass="22960">MKKLCLLLLLVPHHRGVSKESESPPHPPTPAPHRPPPPVQPPPPTGPPERIEDSNNSNKKPSEEGTDGKPLALQDPPHRPEKRHKGQGHDPETGDGKRRGLSTDQGENGLPATAPDPPTPDPPESGRDPLGEGQVEGHPPPLPPNGHDPDHKPQGEENQGPDPDPDQNQNHGILKGAAYHLQRWEETYKQLVEDILDDLSNYWQMLGIPQ</sequence>
<proteinExistence type="predicted"/>
<gene>
    <name evidence="2" type="primary">E4</name>
    <name evidence="2" type="ORF">HpV115gp5</name>
</gene>
<organism evidence="2 3">
    <name type="scientific">human papillomavirus 115</name>
    <dbReference type="NCBI Taxonomy" id="696746"/>
    <lineage>
        <taxon>Viruses</taxon>
        <taxon>Monodnaviria</taxon>
        <taxon>Shotokuvirae</taxon>
        <taxon>Cossaviricota</taxon>
        <taxon>Papovaviricetes</taxon>
        <taxon>Zurhausenvirales</taxon>
        <taxon>Papillomaviridae</taxon>
        <taxon>Firstpapillomavirinae</taxon>
        <taxon>Betapapillomavirus</taxon>
        <taxon>Betapapillomavirus 3</taxon>
    </lineage>
</organism>
<evidence type="ECO:0000256" key="1">
    <source>
        <dbReference type="SAM" id="MobiDB-lite"/>
    </source>
</evidence>
<dbReference type="Proteomes" id="UP000116758">
    <property type="component" value="Segment"/>
</dbReference>
<protein>
    <submittedName>
        <fullName evidence="2">Early protein E4</fullName>
    </submittedName>
</protein>
<evidence type="ECO:0000313" key="3">
    <source>
        <dbReference type="Proteomes" id="UP000116758"/>
    </source>
</evidence>
<dbReference type="EMBL" id="FJ947080">
    <property type="protein sequence ID" value="ACZ58407.1"/>
    <property type="molecule type" value="Genomic_DNA"/>
</dbReference>
<reference evidence="2 3" key="1">
    <citation type="journal article" date="2009" name="Virology">
        <title>New generic primer system targeting mucosal/genital and cutaneous human papillomaviruses leads to the characterization of HPV 115, a novel Beta-papillomavirus species 3.</title>
        <authorList>
            <person name="Chouhy D."/>
            <person name="Gorosito M."/>
            <person name="Sanchez A."/>
            <person name="Serra E.C."/>
            <person name="Bergero A."/>
            <person name="Fernandez Bussy R."/>
            <person name="Giri A.A."/>
        </authorList>
    </citation>
    <scope>NUCLEOTIDE SEQUENCE [LARGE SCALE GENOMIC DNA]</scope>
    <source>
        <strain evidence="2">GC02</strain>
    </source>
</reference>
<name>D2E910_9PAPI</name>
<feature type="compositionally biased region" description="Basic and acidic residues" evidence="1">
    <location>
        <begin position="87"/>
        <end position="98"/>
    </location>
</feature>
<feature type="region of interest" description="Disordered" evidence="1">
    <location>
        <begin position="15"/>
        <end position="175"/>
    </location>
</feature>
<feature type="compositionally biased region" description="Pro residues" evidence="1">
    <location>
        <begin position="24"/>
        <end position="47"/>
    </location>
</feature>
<feature type="compositionally biased region" description="Pro residues" evidence="1">
    <location>
        <begin position="114"/>
        <end position="123"/>
    </location>
</feature>